<dbReference type="GO" id="GO:0016747">
    <property type="term" value="F:acyltransferase activity, transferring groups other than amino-acyl groups"/>
    <property type="evidence" value="ECO:0007669"/>
    <property type="project" value="InterPro"/>
</dbReference>
<reference evidence="2 3" key="1">
    <citation type="journal article" date="2009" name="PLoS ONE">
        <title>The complete genome of Teredinibacter turnerae T7901: an intracellular endosymbiont of marine wood-boring bivalves (shipworms).</title>
        <authorList>
            <person name="Yang J.C."/>
            <person name="Madupu R."/>
            <person name="Durkin A.S."/>
            <person name="Ekborg N.A."/>
            <person name="Pedamallu C.S."/>
            <person name="Hostetler J.B."/>
            <person name="Radune D."/>
            <person name="Toms B.S."/>
            <person name="Henrissat B."/>
            <person name="Coutinho P.M."/>
            <person name="Schwarz S."/>
            <person name="Field L."/>
            <person name="Trindade-Silva A.E."/>
            <person name="Soares C.A.G."/>
            <person name="Elshahawi S."/>
            <person name="Hanora A."/>
            <person name="Schmidt E.W."/>
            <person name="Haygood M.G."/>
            <person name="Posfai J."/>
            <person name="Benner J."/>
            <person name="Madinger C."/>
            <person name="Nove J."/>
            <person name="Anton B."/>
            <person name="Chaudhary K."/>
            <person name="Foster J."/>
            <person name="Holman A."/>
            <person name="Kumar S."/>
            <person name="Lessard P.A."/>
            <person name="Luyten Y.A."/>
            <person name="Slatko B."/>
            <person name="Wood N."/>
            <person name="Wu B."/>
            <person name="Teplitski M."/>
            <person name="Mougous J.D."/>
            <person name="Ward N."/>
            <person name="Eisen J.A."/>
            <person name="Badger J.H."/>
            <person name="Distel D.L."/>
        </authorList>
    </citation>
    <scope>NUCLEOTIDE SEQUENCE [LARGE SCALE GENOMIC DNA]</scope>
    <source>
        <strain evidence="3">ATCC 39867 / T7901</strain>
    </source>
</reference>
<dbReference type="PROSITE" id="PS51186">
    <property type="entry name" value="GNAT"/>
    <property type="match status" value="1"/>
</dbReference>
<dbReference type="InterPro" id="IPR000182">
    <property type="entry name" value="GNAT_dom"/>
</dbReference>
<keyword evidence="3" id="KW-1185">Reference proteome</keyword>
<dbReference type="NCBIfam" id="TIGR04045">
    <property type="entry name" value="MSMEG_0567_GNAT"/>
    <property type="match status" value="1"/>
</dbReference>
<feature type="domain" description="N-acetyltransferase" evidence="1">
    <location>
        <begin position="23"/>
        <end position="171"/>
    </location>
</feature>
<dbReference type="KEGG" id="ttu:TERTU_4232"/>
<dbReference type="Pfam" id="PF00583">
    <property type="entry name" value="Acetyltransf_1"/>
    <property type="match status" value="1"/>
</dbReference>
<dbReference type="InterPro" id="IPR024035">
    <property type="entry name" value="MSMEG_0567_GNAT"/>
</dbReference>
<evidence type="ECO:0000313" key="2">
    <source>
        <dbReference type="EMBL" id="ACR10698.1"/>
    </source>
</evidence>
<dbReference type="RefSeq" id="WP_015816810.1">
    <property type="nucleotide sequence ID" value="NC_012997.1"/>
</dbReference>
<evidence type="ECO:0000259" key="1">
    <source>
        <dbReference type="PROSITE" id="PS51186"/>
    </source>
</evidence>
<gene>
    <name evidence="2" type="ordered locus">TERTU_4232</name>
</gene>
<dbReference type="HOGENOM" id="CLU_056607_2_1_6"/>
<accession>C5BI57</accession>
<dbReference type="AlphaFoldDB" id="C5BI57"/>
<dbReference type="CDD" id="cd04301">
    <property type="entry name" value="NAT_SF"/>
    <property type="match status" value="1"/>
</dbReference>
<proteinExistence type="predicted"/>
<name>C5BI57_TERTT</name>
<dbReference type="SUPFAM" id="SSF55729">
    <property type="entry name" value="Acyl-CoA N-acyltransferases (Nat)"/>
    <property type="match status" value="1"/>
</dbReference>
<dbReference type="eggNOG" id="COG0456">
    <property type="taxonomic scope" value="Bacteria"/>
</dbReference>
<dbReference type="STRING" id="377629.TERTU_4232"/>
<dbReference type="Proteomes" id="UP000009080">
    <property type="component" value="Chromosome"/>
</dbReference>
<evidence type="ECO:0000313" key="3">
    <source>
        <dbReference type="Proteomes" id="UP000009080"/>
    </source>
</evidence>
<dbReference type="EMBL" id="CP001614">
    <property type="protein sequence ID" value="ACR10698.1"/>
    <property type="molecule type" value="Genomic_DNA"/>
</dbReference>
<organism evidence="2 3">
    <name type="scientific">Teredinibacter turnerae (strain ATCC 39867 / T7901)</name>
    <dbReference type="NCBI Taxonomy" id="377629"/>
    <lineage>
        <taxon>Bacteria</taxon>
        <taxon>Pseudomonadati</taxon>
        <taxon>Pseudomonadota</taxon>
        <taxon>Gammaproteobacteria</taxon>
        <taxon>Cellvibrionales</taxon>
        <taxon>Cellvibrionaceae</taxon>
        <taxon>Teredinibacter</taxon>
    </lineage>
</organism>
<dbReference type="InterPro" id="IPR016181">
    <property type="entry name" value="Acyl_CoA_acyltransferase"/>
</dbReference>
<dbReference type="Gene3D" id="3.40.630.30">
    <property type="match status" value="1"/>
</dbReference>
<dbReference type="OrthoDB" id="9796171at2"/>
<protein>
    <submittedName>
        <fullName evidence="2">Acetyltransferase, GNAT family</fullName>
    </submittedName>
</protein>
<sequence length="180" mass="20302">MPKLQYAFDEQSFHSFRSHHIQVKVAEGSWEKQAYFALRRAVFAREQRLLPDNEQDGQDFRAIPIVALAASWGMTDDLVGAVRIYQEDDGSGDSLWFGGRLCVARAYRGHAAIGKALINEAVSRAIDLGCTRFLANVQPQNESYFHSVHWRTCGELTLAGKHHVRMEANLAAYPFMARTC</sequence>